<evidence type="ECO:0000313" key="5">
    <source>
        <dbReference type="EMBL" id="SIR12062.1"/>
    </source>
</evidence>
<dbReference type="SUPFAM" id="SSF116820">
    <property type="entry name" value="Rps17e-like"/>
    <property type="match status" value="1"/>
</dbReference>
<dbReference type="PANTHER" id="PTHR10732">
    <property type="entry name" value="40S RIBOSOMAL PROTEIN S17"/>
    <property type="match status" value="1"/>
</dbReference>
<dbReference type="GO" id="GO:1990904">
    <property type="term" value="C:ribonucleoprotein complex"/>
    <property type="evidence" value="ECO:0007669"/>
    <property type="project" value="UniProtKB-KW"/>
</dbReference>
<dbReference type="OrthoDB" id="52479at2157"/>
<dbReference type="GO" id="GO:0005840">
    <property type="term" value="C:ribosome"/>
    <property type="evidence" value="ECO:0007669"/>
    <property type="project" value="UniProtKB-KW"/>
</dbReference>
<dbReference type="InterPro" id="IPR001210">
    <property type="entry name" value="Ribosomal_eS17"/>
</dbReference>
<dbReference type="RefSeq" id="WP_049970478.1">
    <property type="nucleotide sequence ID" value="NZ_FTNO01000001.1"/>
</dbReference>
<dbReference type="InterPro" id="IPR018273">
    <property type="entry name" value="Ribosomal_eS17_CS"/>
</dbReference>
<dbReference type="HAMAP" id="MF_00511">
    <property type="entry name" value="Ribosomal_eS17"/>
    <property type="match status" value="1"/>
</dbReference>
<keyword evidence="2 4" id="KW-0689">Ribosomal protein</keyword>
<accession>A0A1N6YBR0</accession>
<reference evidence="6" key="1">
    <citation type="submission" date="2017-01" db="EMBL/GenBank/DDBJ databases">
        <authorList>
            <person name="Varghese N."/>
            <person name="Submissions S."/>
        </authorList>
    </citation>
    <scope>NUCLEOTIDE SEQUENCE [LARGE SCALE GENOMIC DNA]</scope>
    <source>
        <strain evidence="6">CGMCC 1.7737</strain>
    </source>
</reference>
<dbReference type="Pfam" id="PF00833">
    <property type="entry name" value="Ribosomal_S17e"/>
    <property type="match status" value="1"/>
</dbReference>
<comment type="similarity">
    <text evidence="1 4">Belongs to the eukaryotic ribosomal protein eS17 family.</text>
</comment>
<dbReference type="GO" id="GO:0003735">
    <property type="term" value="F:structural constituent of ribosome"/>
    <property type="evidence" value="ECO:0007669"/>
    <property type="project" value="InterPro"/>
</dbReference>
<dbReference type="InterPro" id="IPR036401">
    <property type="entry name" value="Ribosomal_eS17_sf"/>
</dbReference>
<name>A0A1N6YBR0_9EURY</name>
<dbReference type="Gene3D" id="1.10.60.20">
    <property type="entry name" value="Ribosomal protein S17e-like"/>
    <property type="match status" value="1"/>
</dbReference>
<evidence type="ECO:0000256" key="2">
    <source>
        <dbReference type="ARBA" id="ARBA00022980"/>
    </source>
</evidence>
<organism evidence="5 6">
    <name type="scientific">Haladaptatus litoreus</name>
    <dbReference type="NCBI Taxonomy" id="553468"/>
    <lineage>
        <taxon>Archaea</taxon>
        <taxon>Methanobacteriati</taxon>
        <taxon>Methanobacteriota</taxon>
        <taxon>Stenosarchaea group</taxon>
        <taxon>Halobacteria</taxon>
        <taxon>Halobacteriales</taxon>
        <taxon>Haladaptataceae</taxon>
        <taxon>Haladaptatus</taxon>
    </lineage>
</organism>
<sequence length="58" mass="6693">MAIKPDYVKKTGTILLERYPTAFTKDFDQNKDSVEKLTNIDSKGVRNRIAGYVTRKKE</sequence>
<dbReference type="PROSITE" id="PS00712">
    <property type="entry name" value="RIBOSOMAL_S17E"/>
    <property type="match status" value="1"/>
</dbReference>
<keyword evidence="3 4" id="KW-0687">Ribonucleoprotein</keyword>
<evidence type="ECO:0000256" key="4">
    <source>
        <dbReference type="HAMAP-Rule" id="MF_00511"/>
    </source>
</evidence>
<keyword evidence="6" id="KW-1185">Reference proteome</keyword>
<dbReference type="PANTHER" id="PTHR10732:SF0">
    <property type="entry name" value="40S RIBOSOMAL PROTEIN S17"/>
    <property type="match status" value="1"/>
</dbReference>
<gene>
    <name evidence="4" type="primary">rps17e</name>
    <name evidence="5" type="ORF">SAMN05421858_1499</name>
</gene>
<protein>
    <recommendedName>
        <fullName evidence="4">Small ribosomal subunit protein eS17</fullName>
    </recommendedName>
</protein>
<dbReference type="AlphaFoldDB" id="A0A1N6YBR0"/>
<dbReference type="GO" id="GO:0005829">
    <property type="term" value="C:cytosol"/>
    <property type="evidence" value="ECO:0007669"/>
    <property type="project" value="UniProtKB-ARBA"/>
</dbReference>
<dbReference type="GO" id="GO:0006412">
    <property type="term" value="P:translation"/>
    <property type="evidence" value="ECO:0007669"/>
    <property type="project" value="UniProtKB-UniRule"/>
</dbReference>
<evidence type="ECO:0000313" key="6">
    <source>
        <dbReference type="Proteomes" id="UP000186914"/>
    </source>
</evidence>
<dbReference type="EMBL" id="FTNO01000001">
    <property type="protein sequence ID" value="SIR12062.1"/>
    <property type="molecule type" value="Genomic_DNA"/>
</dbReference>
<evidence type="ECO:0000256" key="1">
    <source>
        <dbReference type="ARBA" id="ARBA00010444"/>
    </source>
</evidence>
<dbReference type="NCBIfam" id="NF002242">
    <property type="entry name" value="PRK01151.1"/>
    <property type="match status" value="1"/>
</dbReference>
<evidence type="ECO:0000256" key="3">
    <source>
        <dbReference type="ARBA" id="ARBA00023274"/>
    </source>
</evidence>
<proteinExistence type="inferred from homology"/>
<dbReference type="Proteomes" id="UP000186914">
    <property type="component" value="Unassembled WGS sequence"/>
</dbReference>